<dbReference type="InterPro" id="IPR007837">
    <property type="entry name" value="DinB"/>
</dbReference>
<comment type="similarity">
    <text evidence="1">Belongs to the DinB family.</text>
</comment>
<accession>A0ABV9DKW0</accession>
<evidence type="ECO:0000313" key="4">
    <source>
        <dbReference type="Proteomes" id="UP001595989"/>
    </source>
</evidence>
<dbReference type="SUPFAM" id="SSF109854">
    <property type="entry name" value="DinB/YfiT-like putative metalloenzymes"/>
    <property type="match status" value="1"/>
</dbReference>
<name>A0ABV9DKW0_9BACI</name>
<proteinExistence type="inferred from homology"/>
<protein>
    <submittedName>
        <fullName evidence="3">DinB family protein</fullName>
    </submittedName>
</protein>
<evidence type="ECO:0000313" key="3">
    <source>
        <dbReference type="EMBL" id="MFC4558439.1"/>
    </source>
</evidence>
<dbReference type="Gene3D" id="1.20.120.450">
    <property type="entry name" value="dinb family like domain"/>
    <property type="match status" value="1"/>
</dbReference>
<dbReference type="InterPro" id="IPR034660">
    <property type="entry name" value="DinB/YfiT-like"/>
</dbReference>
<dbReference type="Proteomes" id="UP001595989">
    <property type="component" value="Unassembled WGS sequence"/>
</dbReference>
<gene>
    <name evidence="3" type="ORF">ACFO3D_09470</name>
</gene>
<dbReference type="Pfam" id="PF05163">
    <property type="entry name" value="DinB"/>
    <property type="match status" value="1"/>
</dbReference>
<evidence type="ECO:0000256" key="2">
    <source>
        <dbReference type="ARBA" id="ARBA00022723"/>
    </source>
</evidence>
<evidence type="ECO:0000256" key="1">
    <source>
        <dbReference type="ARBA" id="ARBA00008635"/>
    </source>
</evidence>
<organism evidence="3 4">
    <name type="scientific">Virgibacillus kekensis</name>
    <dbReference type="NCBI Taxonomy" id="202261"/>
    <lineage>
        <taxon>Bacteria</taxon>
        <taxon>Bacillati</taxon>
        <taxon>Bacillota</taxon>
        <taxon>Bacilli</taxon>
        <taxon>Bacillales</taxon>
        <taxon>Bacillaceae</taxon>
        <taxon>Virgibacillus</taxon>
    </lineage>
</organism>
<sequence length="156" mass="17979">MSTMDEVVDGWLKHRLVVHDLLEVVGDEHVDFKPWEGASTLGELAVHIATSMDMFVKLVKNGKFAPPQEEKDFKTIQDVREIVQKYTEITKNDLRSLSKQQLTDEVEFNRDIAPGSFWLSNAIDHEVHHKGQLFTYVRMAGAERVPFFMKHPSELK</sequence>
<keyword evidence="4" id="KW-1185">Reference proteome</keyword>
<keyword evidence="2" id="KW-0479">Metal-binding</keyword>
<dbReference type="RefSeq" id="WP_390295156.1">
    <property type="nucleotide sequence ID" value="NZ_JBHSFU010000004.1"/>
</dbReference>
<comment type="caution">
    <text evidence="3">The sequence shown here is derived from an EMBL/GenBank/DDBJ whole genome shotgun (WGS) entry which is preliminary data.</text>
</comment>
<dbReference type="EMBL" id="JBHSFU010000004">
    <property type="protein sequence ID" value="MFC4558439.1"/>
    <property type="molecule type" value="Genomic_DNA"/>
</dbReference>
<reference evidence="4" key="1">
    <citation type="journal article" date="2019" name="Int. J. Syst. Evol. Microbiol.">
        <title>The Global Catalogue of Microorganisms (GCM) 10K type strain sequencing project: providing services to taxonomists for standard genome sequencing and annotation.</title>
        <authorList>
            <consortium name="The Broad Institute Genomics Platform"/>
            <consortium name="The Broad Institute Genome Sequencing Center for Infectious Disease"/>
            <person name="Wu L."/>
            <person name="Ma J."/>
        </authorList>
    </citation>
    <scope>NUCLEOTIDE SEQUENCE [LARGE SCALE GENOMIC DNA]</scope>
    <source>
        <strain evidence="4">CGMCC 4.7426</strain>
    </source>
</reference>